<accession>A0A540VLB5</accession>
<sequence>MPYRQFQNLEEVAEYAQGLDERWPEREAVAGHISGQLAGLSSRFSAQVSAPFLQVVELCTGPGRLAARLLADHSHLFLTGFDISGPALAFARARLAPYRGRFRLIQADLNQDGWLDQLPPVVHAVVSMQSLHDLGDECCVDRIYGLARRILTPGGLFINADLLAASPPDPKNPGRLPVQRHLALLQKHGFAPVACTLQAGGFGCFVASVPEDRRPSSH</sequence>
<dbReference type="CDD" id="cd02440">
    <property type="entry name" value="AdoMet_MTases"/>
    <property type="match status" value="1"/>
</dbReference>
<keyword evidence="2" id="KW-0489">Methyltransferase</keyword>
<feature type="domain" description="Methyltransferase" evidence="1">
    <location>
        <begin position="55"/>
        <end position="155"/>
    </location>
</feature>
<dbReference type="SUPFAM" id="SSF53335">
    <property type="entry name" value="S-adenosyl-L-methionine-dependent methyltransferases"/>
    <property type="match status" value="1"/>
</dbReference>
<dbReference type="InParanoid" id="A0A540VLB5"/>
<evidence type="ECO:0000259" key="1">
    <source>
        <dbReference type="Pfam" id="PF13649"/>
    </source>
</evidence>
<comment type="caution">
    <text evidence="2">The sequence shown here is derived from an EMBL/GenBank/DDBJ whole genome shotgun (WGS) entry which is preliminary data.</text>
</comment>
<dbReference type="AlphaFoldDB" id="A0A540VLB5"/>
<dbReference type="InterPro" id="IPR029063">
    <property type="entry name" value="SAM-dependent_MTases_sf"/>
</dbReference>
<gene>
    <name evidence="2" type="ORF">FKZ61_01375</name>
</gene>
<proteinExistence type="predicted"/>
<dbReference type="GO" id="GO:0032259">
    <property type="term" value="P:methylation"/>
    <property type="evidence" value="ECO:0007669"/>
    <property type="project" value="UniProtKB-KW"/>
</dbReference>
<dbReference type="Proteomes" id="UP000317371">
    <property type="component" value="Unassembled WGS sequence"/>
</dbReference>
<organism evidence="2 3">
    <name type="scientific">Litorilinea aerophila</name>
    <dbReference type="NCBI Taxonomy" id="1204385"/>
    <lineage>
        <taxon>Bacteria</taxon>
        <taxon>Bacillati</taxon>
        <taxon>Chloroflexota</taxon>
        <taxon>Caldilineae</taxon>
        <taxon>Caldilineales</taxon>
        <taxon>Caldilineaceae</taxon>
        <taxon>Litorilinea</taxon>
    </lineage>
</organism>
<name>A0A540VLB5_9CHLR</name>
<dbReference type="InterPro" id="IPR041698">
    <property type="entry name" value="Methyltransf_25"/>
</dbReference>
<evidence type="ECO:0000313" key="2">
    <source>
        <dbReference type="EMBL" id="TQE97555.1"/>
    </source>
</evidence>
<dbReference type="OrthoDB" id="9778766at2"/>
<reference evidence="2 3" key="1">
    <citation type="submission" date="2019-06" db="EMBL/GenBank/DDBJ databases">
        <title>Genome sequence of Litorilinea aerophila BAA-2444.</title>
        <authorList>
            <person name="Maclea K.S."/>
            <person name="Maurais E.G."/>
            <person name="Iannazzi L.C."/>
        </authorList>
    </citation>
    <scope>NUCLEOTIDE SEQUENCE [LARGE SCALE GENOMIC DNA]</scope>
    <source>
        <strain evidence="2 3">ATCC BAA-2444</strain>
    </source>
</reference>
<keyword evidence="2" id="KW-0808">Transferase</keyword>
<dbReference type="EMBL" id="VIGC01000002">
    <property type="protein sequence ID" value="TQE97555.1"/>
    <property type="molecule type" value="Genomic_DNA"/>
</dbReference>
<keyword evidence="3" id="KW-1185">Reference proteome</keyword>
<evidence type="ECO:0000313" key="3">
    <source>
        <dbReference type="Proteomes" id="UP000317371"/>
    </source>
</evidence>
<protein>
    <submittedName>
        <fullName evidence="2">Class I SAM-dependent methyltransferase</fullName>
    </submittedName>
</protein>
<dbReference type="Pfam" id="PF13649">
    <property type="entry name" value="Methyltransf_25"/>
    <property type="match status" value="1"/>
</dbReference>
<dbReference type="RefSeq" id="WP_141608282.1">
    <property type="nucleotide sequence ID" value="NZ_VIGC02000002.1"/>
</dbReference>
<dbReference type="GO" id="GO:0008168">
    <property type="term" value="F:methyltransferase activity"/>
    <property type="evidence" value="ECO:0007669"/>
    <property type="project" value="UniProtKB-KW"/>
</dbReference>
<dbReference type="Gene3D" id="3.40.50.150">
    <property type="entry name" value="Vaccinia Virus protein VP39"/>
    <property type="match status" value="1"/>
</dbReference>